<evidence type="ECO:0008006" key="3">
    <source>
        <dbReference type="Google" id="ProtNLM"/>
    </source>
</evidence>
<keyword evidence="2" id="KW-1185">Reference proteome</keyword>
<gene>
    <name evidence="1" type="ORF">M9Y10_019777</name>
</gene>
<protein>
    <recommendedName>
        <fullName evidence="3">DUF3447 domain-containing protein</fullName>
    </recommendedName>
</protein>
<sequence>MNLNNIQFSSNIEQSEFETNRLLMKSDVSLIEYAAFFGSIKIFQYLRTIVAEIEPFIWIYAIHSNNEKLIHLLESENIEYYKDSYEDLIHESIKCHNNQLVKYFINYYHDCLKGDSSITFSKVFIISQI</sequence>
<proteinExistence type="predicted"/>
<dbReference type="Proteomes" id="UP001470230">
    <property type="component" value="Unassembled WGS sequence"/>
</dbReference>
<organism evidence="1 2">
    <name type="scientific">Tritrichomonas musculus</name>
    <dbReference type="NCBI Taxonomy" id="1915356"/>
    <lineage>
        <taxon>Eukaryota</taxon>
        <taxon>Metamonada</taxon>
        <taxon>Parabasalia</taxon>
        <taxon>Tritrichomonadida</taxon>
        <taxon>Tritrichomonadidae</taxon>
        <taxon>Tritrichomonas</taxon>
    </lineage>
</organism>
<accession>A0ABR2HH80</accession>
<dbReference type="EMBL" id="JAPFFF010000028">
    <property type="protein sequence ID" value="KAK8847194.1"/>
    <property type="molecule type" value="Genomic_DNA"/>
</dbReference>
<dbReference type="InterPro" id="IPR036770">
    <property type="entry name" value="Ankyrin_rpt-contain_sf"/>
</dbReference>
<dbReference type="SUPFAM" id="SSF48403">
    <property type="entry name" value="Ankyrin repeat"/>
    <property type="match status" value="1"/>
</dbReference>
<evidence type="ECO:0000313" key="1">
    <source>
        <dbReference type="EMBL" id="KAK8847194.1"/>
    </source>
</evidence>
<evidence type="ECO:0000313" key="2">
    <source>
        <dbReference type="Proteomes" id="UP001470230"/>
    </source>
</evidence>
<name>A0ABR2HH80_9EUKA</name>
<reference evidence="1 2" key="1">
    <citation type="submission" date="2024-04" db="EMBL/GenBank/DDBJ databases">
        <title>Tritrichomonas musculus Genome.</title>
        <authorList>
            <person name="Alves-Ferreira E."/>
            <person name="Grigg M."/>
            <person name="Lorenzi H."/>
            <person name="Galac M."/>
        </authorList>
    </citation>
    <scope>NUCLEOTIDE SEQUENCE [LARGE SCALE GENOMIC DNA]</scope>
    <source>
        <strain evidence="1 2">EAF2021</strain>
    </source>
</reference>
<comment type="caution">
    <text evidence="1">The sequence shown here is derived from an EMBL/GenBank/DDBJ whole genome shotgun (WGS) entry which is preliminary data.</text>
</comment>